<keyword evidence="1" id="KW-0966">Cell projection</keyword>
<dbReference type="Proteomes" id="UP000191820">
    <property type="component" value="Chromosome"/>
</dbReference>
<reference evidence="1 2" key="1">
    <citation type="submission" date="2017-03" db="EMBL/GenBank/DDBJ databases">
        <title>Genome sequencing of Shewanella japonica KCTC 22435.</title>
        <authorList>
            <person name="Kim K.M."/>
        </authorList>
    </citation>
    <scope>NUCLEOTIDE SEQUENCE [LARGE SCALE GENOMIC DNA]</scope>
    <source>
        <strain evidence="1 2">KCTC 22435</strain>
    </source>
</reference>
<accession>A0ABM6JFC5</accession>
<proteinExistence type="predicted"/>
<name>A0ABM6JFC5_9GAMM</name>
<keyword evidence="1" id="KW-0282">Flagellum</keyword>
<dbReference type="NCBIfam" id="NF038110">
    <property type="entry name" value="Lys_methyl_FliB"/>
    <property type="match status" value="1"/>
</dbReference>
<sequence>MKQSIVKPNFVKNFNCIGASCEDSCCFGWNIQINKANYKKVIKHPELKDLAVVALKKVKKSEHHWAQAILDKQGGCQFLDENSLCQIHAKAGEQYLSTTCQTYPRLSRGCDGNRYESLTLSCPEAVRMVLFKDDAFIFETTTYQSKQLTKATPLWARITYDCSLQLLLKPGMPLELSLLAIGVLMNTAESAMKHQAPSENIENMYHQLDALSDSGALKQHFDGFDSDNKQHKLHAFSSIHLWLNTNSVRRGRERFEQINLAIKSLADEEKRFCFDKIDGIWQQQVLPLLAQYPTLFQRYGFYYLYQMNFPVIDKLSPSEAYRLMMADFFMLRIYLTAMVNYRGELTEADLVMCFQVYHTQRQHKQNFSRYIINLLNECGFVDVPSIVSLLAAQK</sequence>
<organism evidence="1 2">
    <name type="scientific">Shewanella japonica</name>
    <dbReference type="NCBI Taxonomy" id="93973"/>
    <lineage>
        <taxon>Bacteria</taxon>
        <taxon>Pseudomonadati</taxon>
        <taxon>Pseudomonadota</taxon>
        <taxon>Gammaproteobacteria</taxon>
        <taxon>Alteromonadales</taxon>
        <taxon>Shewanellaceae</taxon>
        <taxon>Shewanella</taxon>
    </lineage>
</organism>
<evidence type="ECO:0000313" key="1">
    <source>
        <dbReference type="EMBL" id="ARD20623.1"/>
    </source>
</evidence>
<dbReference type="EMBL" id="CP020472">
    <property type="protein sequence ID" value="ARD20623.1"/>
    <property type="molecule type" value="Genomic_DNA"/>
</dbReference>
<protein>
    <submittedName>
        <fullName evidence="1">Flagellar biosynthesis protein</fullName>
    </submittedName>
</protein>
<keyword evidence="2" id="KW-1185">Reference proteome</keyword>
<dbReference type="RefSeq" id="WP_080914652.1">
    <property type="nucleotide sequence ID" value="NZ_CP020472.1"/>
</dbReference>
<evidence type="ECO:0000313" key="2">
    <source>
        <dbReference type="Proteomes" id="UP000191820"/>
    </source>
</evidence>
<gene>
    <name evidence="1" type="ORF">SJ2017_0275</name>
</gene>
<keyword evidence="1" id="KW-0969">Cilium</keyword>